<name>A0ABQ5G1C7_9ASTR</name>
<sequence length="178" mass="19957">MGNGSGTMGVPHKDFAWALMSMTEREARGREAAIGMTWNDFKALLVEEFCPSNEMKRLENEFWNRKMSNEKRKAVEETSKSGGSWKENKKAKVGTGFVATAALRNEFVGSNPRKISGLEATVHPSMENQVRGRAFNVNVNAMEAVRDLNVVTGYILLAEHWGHSRRVDINKTQGLNIR</sequence>
<protein>
    <recommendedName>
        <fullName evidence="3">Retrotransposon gag domain-containing protein</fullName>
    </recommendedName>
</protein>
<organism evidence="1 2">
    <name type="scientific">Tanacetum coccineum</name>
    <dbReference type="NCBI Taxonomy" id="301880"/>
    <lineage>
        <taxon>Eukaryota</taxon>
        <taxon>Viridiplantae</taxon>
        <taxon>Streptophyta</taxon>
        <taxon>Embryophyta</taxon>
        <taxon>Tracheophyta</taxon>
        <taxon>Spermatophyta</taxon>
        <taxon>Magnoliopsida</taxon>
        <taxon>eudicotyledons</taxon>
        <taxon>Gunneridae</taxon>
        <taxon>Pentapetalae</taxon>
        <taxon>asterids</taxon>
        <taxon>campanulids</taxon>
        <taxon>Asterales</taxon>
        <taxon>Asteraceae</taxon>
        <taxon>Asteroideae</taxon>
        <taxon>Anthemideae</taxon>
        <taxon>Anthemidinae</taxon>
        <taxon>Tanacetum</taxon>
    </lineage>
</organism>
<evidence type="ECO:0000313" key="1">
    <source>
        <dbReference type="EMBL" id="GJT68903.1"/>
    </source>
</evidence>
<accession>A0ABQ5G1C7</accession>
<comment type="caution">
    <text evidence="1">The sequence shown here is derived from an EMBL/GenBank/DDBJ whole genome shotgun (WGS) entry which is preliminary data.</text>
</comment>
<keyword evidence="2" id="KW-1185">Reference proteome</keyword>
<dbReference type="EMBL" id="BQNB010017939">
    <property type="protein sequence ID" value="GJT68903.1"/>
    <property type="molecule type" value="Genomic_DNA"/>
</dbReference>
<reference evidence="1" key="1">
    <citation type="journal article" date="2022" name="Int. J. Mol. Sci.">
        <title>Draft Genome of Tanacetum Coccineum: Genomic Comparison of Closely Related Tanacetum-Family Plants.</title>
        <authorList>
            <person name="Yamashiro T."/>
            <person name="Shiraishi A."/>
            <person name="Nakayama K."/>
            <person name="Satake H."/>
        </authorList>
    </citation>
    <scope>NUCLEOTIDE SEQUENCE</scope>
</reference>
<reference evidence="1" key="2">
    <citation type="submission" date="2022-01" db="EMBL/GenBank/DDBJ databases">
        <authorList>
            <person name="Yamashiro T."/>
            <person name="Shiraishi A."/>
            <person name="Satake H."/>
            <person name="Nakayama K."/>
        </authorList>
    </citation>
    <scope>NUCLEOTIDE SEQUENCE</scope>
</reference>
<evidence type="ECO:0008006" key="3">
    <source>
        <dbReference type="Google" id="ProtNLM"/>
    </source>
</evidence>
<gene>
    <name evidence="1" type="ORF">Tco_1020383</name>
</gene>
<dbReference type="Proteomes" id="UP001151760">
    <property type="component" value="Unassembled WGS sequence"/>
</dbReference>
<evidence type="ECO:0000313" key="2">
    <source>
        <dbReference type="Proteomes" id="UP001151760"/>
    </source>
</evidence>
<proteinExistence type="predicted"/>